<evidence type="ECO:0000256" key="1">
    <source>
        <dbReference type="SAM" id="MobiDB-lite"/>
    </source>
</evidence>
<dbReference type="RefSeq" id="WP_432806854.1">
    <property type="nucleotide sequence ID" value="NZ_BSEC01000005.1"/>
</dbReference>
<comment type="caution">
    <text evidence="3">The sequence shown here is derived from an EMBL/GenBank/DDBJ whole genome shotgun (WGS) entry which is preliminary data.</text>
</comment>
<accession>A0A9W6LUN3</accession>
<proteinExistence type="predicted"/>
<dbReference type="NCBIfam" id="TIGR03453">
    <property type="entry name" value="partition_RepA"/>
    <property type="match status" value="1"/>
</dbReference>
<dbReference type="InterPro" id="IPR027417">
    <property type="entry name" value="P-loop_NTPase"/>
</dbReference>
<dbReference type="PANTHER" id="PTHR13696">
    <property type="entry name" value="P-LOOP CONTAINING NUCLEOSIDE TRIPHOSPHATE HYDROLASE"/>
    <property type="match status" value="1"/>
</dbReference>
<evidence type="ECO:0000313" key="3">
    <source>
        <dbReference type="EMBL" id="GLI95737.1"/>
    </source>
</evidence>
<reference evidence="3" key="1">
    <citation type="journal article" date="2023" name="Int. J. Syst. Evol. Microbiol.">
        <title>Methylocystis iwaonis sp. nov., a type II methane-oxidizing bacterium from surface soil of a rice paddy field in Japan, and emended description of the genus Methylocystis (ex Whittenbury et al. 1970) Bowman et al. 1993.</title>
        <authorList>
            <person name="Kaise H."/>
            <person name="Sawadogo J.B."/>
            <person name="Alam M.S."/>
            <person name="Ueno C."/>
            <person name="Dianou D."/>
            <person name="Shinjo R."/>
            <person name="Asakawa S."/>
        </authorList>
    </citation>
    <scope>NUCLEOTIDE SEQUENCE</scope>
    <source>
        <strain evidence="3">LMG27198</strain>
    </source>
</reference>
<dbReference type="CDD" id="cd02042">
    <property type="entry name" value="ParAB_family"/>
    <property type="match status" value="1"/>
</dbReference>
<dbReference type="NCBIfam" id="NF010443">
    <property type="entry name" value="PRK13869.1"/>
    <property type="match status" value="1"/>
</dbReference>
<dbReference type="InterPro" id="IPR050678">
    <property type="entry name" value="DNA_Partitioning_ATPase"/>
</dbReference>
<evidence type="ECO:0000259" key="2">
    <source>
        <dbReference type="Pfam" id="PF13614"/>
    </source>
</evidence>
<dbReference type="Gene3D" id="3.40.50.300">
    <property type="entry name" value="P-loop containing nucleotide triphosphate hydrolases"/>
    <property type="match status" value="1"/>
</dbReference>
<name>A0A9W6LUN3_9HYPH</name>
<dbReference type="Proteomes" id="UP001144323">
    <property type="component" value="Unassembled WGS sequence"/>
</dbReference>
<dbReference type="EMBL" id="BSEC01000005">
    <property type="protein sequence ID" value="GLI95737.1"/>
    <property type="molecule type" value="Genomic_DNA"/>
</dbReference>
<keyword evidence="4" id="KW-1185">Reference proteome</keyword>
<sequence length="410" mass="45885">MNAASPAVPLAPNVDSSERRQSYTQHALDDANTLSIRLQEFRERLYPPSASKTLRKFTSNEASKLLGISDTYLRQIISDPESGIEEPERTPGGRFLFTLGQIHAVRRRLAEFKASHMPTRRAGERLCVIAISNFKGGSGKTTTTAHLVQYLAMRGYRTLAIDLDPQASLSTMFGLQPEYDVGPDQSIYGAMRYDDQRKNLTDIIRKTYMEGADIVPANIELQEFEHDTARFMRQPGGGAAFFNRMSGVLREVDNCYDIVVVDCPPQLGFLTLSALCAATAAIITIHPQMLDVASMSQFLAMKGQLLQVIENAGGDSHIDWFRYLITRYEPNDAPQTQIVTFLRGMFADRVMTNMMLKSTAISDAGLSRLTLYEAGRESMNRNTYDRAIDSVNSVNEEVERLIRQAWGRES</sequence>
<dbReference type="InterPro" id="IPR017818">
    <property type="entry name" value="Plasmid_partition_RepA"/>
</dbReference>
<organism evidence="3 4">
    <name type="scientific">Methylocystis echinoides</name>
    <dbReference type="NCBI Taxonomy" id="29468"/>
    <lineage>
        <taxon>Bacteria</taxon>
        <taxon>Pseudomonadati</taxon>
        <taxon>Pseudomonadota</taxon>
        <taxon>Alphaproteobacteria</taxon>
        <taxon>Hyphomicrobiales</taxon>
        <taxon>Methylocystaceae</taxon>
        <taxon>Methylocystis</taxon>
    </lineage>
</organism>
<dbReference type="InterPro" id="IPR025669">
    <property type="entry name" value="AAA_dom"/>
</dbReference>
<protein>
    <submittedName>
        <fullName evidence="3">Replication protein</fullName>
    </submittedName>
</protein>
<dbReference type="PANTHER" id="PTHR13696:SF52">
    <property type="entry name" value="PARA FAMILY PROTEIN CT_582"/>
    <property type="match status" value="1"/>
</dbReference>
<dbReference type="SUPFAM" id="SSF52540">
    <property type="entry name" value="P-loop containing nucleoside triphosphate hydrolases"/>
    <property type="match status" value="1"/>
</dbReference>
<evidence type="ECO:0000313" key="4">
    <source>
        <dbReference type="Proteomes" id="UP001144323"/>
    </source>
</evidence>
<feature type="domain" description="AAA" evidence="2">
    <location>
        <begin position="128"/>
        <end position="301"/>
    </location>
</feature>
<feature type="region of interest" description="Disordered" evidence="1">
    <location>
        <begin position="1"/>
        <end position="22"/>
    </location>
</feature>
<gene>
    <name evidence="3" type="primary">repA3</name>
    <name evidence="3" type="ORF">LMG27198_47290</name>
</gene>
<dbReference type="Pfam" id="PF13614">
    <property type="entry name" value="AAA_31"/>
    <property type="match status" value="1"/>
</dbReference>
<dbReference type="AlphaFoldDB" id="A0A9W6LUN3"/>